<dbReference type="RefSeq" id="YP_010082123.1">
    <property type="nucleotide sequence ID" value="NC_055027.1"/>
</dbReference>
<dbReference type="KEGG" id="vg:65071123"/>
<proteinExistence type="predicted"/>
<accession>A0A4Y5N1A9</accession>
<protein>
    <submittedName>
        <fullName evidence="1">Uncharacterized protein</fullName>
    </submittedName>
</protein>
<name>A0A4Y5N1A9_9CAUD</name>
<dbReference type="GeneID" id="65071123"/>
<evidence type="ECO:0000313" key="1">
    <source>
        <dbReference type="EMBL" id="QCW07631.1"/>
    </source>
</evidence>
<sequence length="80" mass="9283">MLLQLKDIINLAEDDALFIDDRTNGIYQIPPTKKTLIEKKDWFVVYINSEFCQAPADDEPILCAGVVEHYEDWLKDKSHT</sequence>
<dbReference type="EMBL" id="MK779875">
    <property type="protein sequence ID" value="QCW07631.1"/>
    <property type="molecule type" value="Genomic_DNA"/>
</dbReference>
<reference evidence="1 2" key="1">
    <citation type="submission" date="2019-04" db="EMBL/GenBank/DDBJ databases">
        <authorList>
            <person name="de Jong A."/>
        </authorList>
    </citation>
    <scope>NUCLEOTIDE SEQUENCE [LARGE SCALE GENOMIC DNA]</scope>
</reference>
<keyword evidence="2" id="KW-1185">Reference proteome</keyword>
<organism evidence="1 2">
    <name type="scientific">Lactococcus phage CHPC971</name>
    <dbReference type="NCBI Taxonomy" id="2575255"/>
    <lineage>
        <taxon>Viruses</taxon>
        <taxon>Duplodnaviria</taxon>
        <taxon>Heunggongvirae</taxon>
        <taxon>Uroviricota</taxon>
        <taxon>Caudoviricetes</taxon>
        <taxon>Fremauxvirus</taxon>
        <taxon>Fremauxvirus CHPC971</taxon>
    </lineage>
</organism>
<evidence type="ECO:0000313" key="2">
    <source>
        <dbReference type="Proteomes" id="UP000306022"/>
    </source>
</evidence>
<dbReference type="Proteomes" id="UP000306022">
    <property type="component" value="Segment"/>
</dbReference>